<evidence type="ECO:0000313" key="7">
    <source>
        <dbReference type="Proteomes" id="UP000441523"/>
    </source>
</evidence>
<dbReference type="PANTHER" id="PTHR30201">
    <property type="entry name" value="TRIPHOSPHORIBOSYL-DEPHOSPHO-COA SYNTHASE"/>
    <property type="match status" value="1"/>
</dbReference>
<evidence type="ECO:0000256" key="5">
    <source>
        <dbReference type="HAMAP-Rule" id="MF_01883"/>
    </source>
</evidence>
<dbReference type="Gene3D" id="1.10.4200.10">
    <property type="entry name" value="Triphosphoribosyl-dephospho-CoA protein"/>
    <property type="match status" value="2"/>
</dbReference>
<protein>
    <recommendedName>
        <fullName evidence="5">Probable 2-(5''-triphosphoribosyl)-3'-dephosphocoenzyme-A synthase</fullName>
        <shortName evidence="5">2-(5''-triphosphoribosyl)-3'-dephospho-CoA synthase</shortName>
        <ecNumber evidence="5">2.4.2.52</ecNumber>
    </recommendedName>
</protein>
<evidence type="ECO:0000256" key="4">
    <source>
        <dbReference type="ARBA" id="ARBA00022840"/>
    </source>
</evidence>
<comment type="caution">
    <text evidence="6">The sequence shown here is derived from an EMBL/GenBank/DDBJ whole genome shotgun (WGS) entry which is preliminary data.</text>
</comment>
<gene>
    <name evidence="5 6" type="primary">mdcB</name>
    <name evidence="6" type="ORF">F6X51_14410</name>
</gene>
<sequence>MSALAVAWRAPAETGLPEAIARLAVACLHGELETYPKPGLVSHVDSGSHADMDADTFRASAAALEPAFADLARAGAAGEPMPALRRIGIAAEAAMRTATGGVNTHRGAIFGLGLLCAAAGATRPGPPARTDRAPQPTRGRILEIDRNRNRDGCETAFAGGPLGALVRSRYAEGILDGPVLLHAPGARARRRHGVGGAPAEAAAGFPTLYGVGLPALRRGRRLRPQDPEAARVEACLALIAHLEDTNLLHRGGPEGYAFARTEAARFIAEGGVARADWRARAEALHRRFVDRNLSPGGAADLLAMTLFVDAAEGDAAGGEAR</sequence>
<dbReference type="PANTHER" id="PTHR30201:SF2">
    <property type="entry name" value="2-(5''-TRIPHOSPHORIBOSYL)-3'-DEPHOSPHOCOENZYME-A SYNTHASE"/>
    <property type="match status" value="1"/>
</dbReference>
<dbReference type="HAMAP" id="MF_01883">
    <property type="entry name" value="MdcB"/>
    <property type="match status" value="1"/>
</dbReference>
<dbReference type="EC" id="2.4.2.52" evidence="5"/>
<keyword evidence="6" id="KW-0328">Glycosyltransferase</keyword>
<dbReference type="EMBL" id="VZZJ01000011">
    <property type="protein sequence ID" value="KAB1072795.1"/>
    <property type="molecule type" value="Genomic_DNA"/>
</dbReference>
<keyword evidence="7" id="KW-1185">Reference proteome</keyword>
<evidence type="ECO:0000256" key="2">
    <source>
        <dbReference type="ARBA" id="ARBA00022679"/>
    </source>
</evidence>
<evidence type="ECO:0000313" key="6">
    <source>
        <dbReference type="EMBL" id="KAB1072795.1"/>
    </source>
</evidence>
<dbReference type="GO" id="GO:0016757">
    <property type="term" value="F:glycosyltransferase activity"/>
    <property type="evidence" value="ECO:0007669"/>
    <property type="project" value="UniProtKB-KW"/>
</dbReference>
<dbReference type="GO" id="GO:0005524">
    <property type="term" value="F:ATP binding"/>
    <property type="evidence" value="ECO:0007669"/>
    <property type="project" value="UniProtKB-KW"/>
</dbReference>
<dbReference type="GO" id="GO:0051191">
    <property type="term" value="P:prosthetic group biosynthetic process"/>
    <property type="evidence" value="ECO:0007669"/>
    <property type="project" value="TreeGrafter"/>
</dbReference>
<accession>A0A6N6MQA2</accession>
<dbReference type="NCBIfam" id="TIGR03132">
    <property type="entry name" value="malonate_mdcB"/>
    <property type="match status" value="1"/>
</dbReference>
<proteinExistence type="inferred from homology"/>
<name>A0A6N6MQA2_9HYPH</name>
<keyword evidence="2 5" id="KW-0808">Transferase</keyword>
<dbReference type="RefSeq" id="WP_150964370.1">
    <property type="nucleotide sequence ID" value="NZ_VZZJ01000011.1"/>
</dbReference>
<comment type="catalytic activity">
    <reaction evidence="1 5">
        <text>3'-dephospho-CoA + ATP = 2'-(5''-triphospho-alpha-D-ribosyl)-3'-dephospho-CoA + adenine</text>
        <dbReference type="Rhea" id="RHEA:15117"/>
        <dbReference type="ChEBI" id="CHEBI:16708"/>
        <dbReference type="ChEBI" id="CHEBI:30616"/>
        <dbReference type="ChEBI" id="CHEBI:57328"/>
        <dbReference type="ChEBI" id="CHEBI:61378"/>
        <dbReference type="EC" id="2.4.2.52"/>
    </reaction>
</comment>
<evidence type="ECO:0000256" key="3">
    <source>
        <dbReference type="ARBA" id="ARBA00022741"/>
    </source>
</evidence>
<organism evidence="6 7">
    <name type="scientific">Methylobacterium planeticum</name>
    <dbReference type="NCBI Taxonomy" id="2615211"/>
    <lineage>
        <taxon>Bacteria</taxon>
        <taxon>Pseudomonadati</taxon>
        <taxon>Pseudomonadota</taxon>
        <taxon>Alphaproteobacteria</taxon>
        <taxon>Hyphomicrobiales</taxon>
        <taxon>Methylobacteriaceae</taxon>
        <taxon>Methylobacterium</taxon>
    </lineage>
</organism>
<reference evidence="6 7" key="1">
    <citation type="submission" date="2019-09" db="EMBL/GenBank/DDBJ databases">
        <title>YIM 132548 draft genome.</title>
        <authorList>
            <person name="Jiang L."/>
        </authorList>
    </citation>
    <scope>NUCLEOTIDE SEQUENCE [LARGE SCALE GENOMIC DNA]</scope>
    <source>
        <strain evidence="6 7">YIM 132548</strain>
    </source>
</reference>
<comment type="similarity">
    <text evidence="5">Belongs to the CitG/MdcB family.</text>
</comment>
<keyword evidence="4 5" id="KW-0067">ATP-binding</keyword>
<dbReference type="InterPro" id="IPR002736">
    <property type="entry name" value="CitG"/>
</dbReference>
<dbReference type="InterPro" id="IPR017555">
    <property type="entry name" value="TriPribosyl-deP-CoA_syn"/>
</dbReference>
<dbReference type="Proteomes" id="UP000441523">
    <property type="component" value="Unassembled WGS sequence"/>
</dbReference>
<dbReference type="Pfam" id="PF01874">
    <property type="entry name" value="CitG"/>
    <property type="match status" value="1"/>
</dbReference>
<evidence type="ECO:0000256" key="1">
    <source>
        <dbReference type="ARBA" id="ARBA00001210"/>
    </source>
</evidence>
<comment type="function">
    <text evidence="5">Involved in the formation of 2-(5''-phosphoribosyl)-3'-dephosphocoenzyme-A, the prosthetic group of the acyl-carrier protein of the malonate decarboxylase.</text>
</comment>
<dbReference type="GO" id="GO:0046917">
    <property type="term" value="F:triphosphoribosyl-dephospho-CoA synthase activity"/>
    <property type="evidence" value="ECO:0007669"/>
    <property type="project" value="UniProtKB-UniRule"/>
</dbReference>
<keyword evidence="3 5" id="KW-0547">Nucleotide-binding</keyword>
<dbReference type="AlphaFoldDB" id="A0A6N6MQA2"/>